<dbReference type="PANTHER" id="PTHR43162:SF1">
    <property type="entry name" value="PRESTALK A DIFFERENTIATION PROTEIN A"/>
    <property type="match status" value="1"/>
</dbReference>
<dbReference type="SUPFAM" id="SSF51735">
    <property type="entry name" value="NAD(P)-binding Rossmann-fold domains"/>
    <property type="match status" value="1"/>
</dbReference>
<evidence type="ECO:0000259" key="1">
    <source>
        <dbReference type="Pfam" id="PF05368"/>
    </source>
</evidence>
<dbReference type="Proteomes" id="UP000064967">
    <property type="component" value="Chromosome"/>
</dbReference>
<dbReference type="EMBL" id="CP012333">
    <property type="protein sequence ID" value="AKV04504.1"/>
    <property type="molecule type" value="Genomic_DNA"/>
</dbReference>
<dbReference type="AlphaFoldDB" id="A0A0K1QFG5"/>
<dbReference type="InterPro" id="IPR036291">
    <property type="entry name" value="NAD(P)-bd_dom_sf"/>
</dbReference>
<dbReference type="STRING" id="1391654.AKJ09_11167"/>
<gene>
    <name evidence="2" type="ORF">AKJ09_11167</name>
</gene>
<sequence>MQRTGLVVVTAASGHVGREVVRVLASKGHSVRAAGPSLSALRAAHGDAVPTARLDFRDRSTFEGALEGSSGLFLVRPPAIAEVKSTLLPFIDAAVSSGVEHVVFLSVIGAGENPLVPHYLVEQHLRSTVEGYTFLRPGFFAQNLGGAYRDDIASDGKLFVPVAHGRIAFVDIRDVAEVAAVVFADPAAHRGKAYTLTGPEAVSFEEVAELLSEVLGRRIKYEPASVVSFVRHLHDRGLPLSQVAVQTVLHVGLRYGQAEHVDPTLEQLLGRRGHTVERYVRDHHHLWRP</sequence>
<proteinExistence type="predicted"/>
<dbReference type="InterPro" id="IPR051604">
    <property type="entry name" value="Ergot_Alk_Oxidoreductase"/>
</dbReference>
<dbReference type="Gene3D" id="3.90.25.10">
    <property type="entry name" value="UDP-galactose 4-epimerase, domain 1"/>
    <property type="match status" value="1"/>
</dbReference>
<organism evidence="2 3">
    <name type="scientific">Labilithrix luteola</name>
    <dbReference type="NCBI Taxonomy" id="1391654"/>
    <lineage>
        <taxon>Bacteria</taxon>
        <taxon>Pseudomonadati</taxon>
        <taxon>Myxococcota</taxon>
        <taxon>Polyangia</taxon>
        <taxon>Polyangiales</taxon>
        <taxon>Labilitrichaceae</taxon>
        <taxon>Labilithrix</taxon>
    </lineage>
</organism>
<dbReference type="Pfam" id="PF05368">
    <property type="entry name" value="NmrA"/>
    <property type="match status" value="1"/>
</dbReference>
<accession>A0A0K1QFG5</accession>
<dbReference type="RefSeq" id="WP_146655107.1">
    <property type="nucleotide sequence ID" value="NZ_CP012333.1"/>
</dbReference>
<dbReference type="KEGG" id="llu:AKJ09_11167"/>
<reference evidence="2 3" key="1">
    <citation type="submission" date="2015-08" db="EMBL/GenBank/DDBJ databases">
        <authorList>
            <person name="Babu N.S."/>
            <person name="Beckwith C.J."/>
            <person name="Beseler K.G."/>
            <person name="Brison A."/>
            <person name="Carone J.V."/>
            <person name="Caskin T.P."/>
            <person name="Diamond M."/>
            <person name="Durham M.E."/>
            <person name="Foxe J.M."/>
            <person name="Go M."/>
            <person name="Henderson B.A."/>
            <person name="Jones I.B."/>
            <person name="McGettigan J.A."/>
            <person name="Micheletti S.J."/>
            <person name="Nasrallah M.E."/>
            <person name="Ortiz D."/>
            <person name="Piller C.R."/>
            <person name="Privatt S.R."/>
            <person name="Schneider S.L."/>
            <person name="Sharp S."/>
            <person name="Smith T.C."/>
            <person name="Stanton J.D."/>
            <person name="Ullery H.E."/>
            <person name="Wilson R.J."/>
            <person name="Serrano M.G."/>
            <person name="Buck G."/>
            <person name="Lee V."/>
            <person name="Wang Y."/>
            <person name="Carvalho R."/>
            <person name="Voegtly L."/>
            <person name="Shi R."/>
            <person name="Duckworth R."/>
            <person name="Johnson A."/>
            <person name="Loviza R."/>
            <person name="Walstead R."/>
            <person name="Shah Z."/>
            <person name="Kiflezghi M."/>
            <person name="Wade K."/>
            <person name="Ball S.L."/>
            <person name="Bradley K.W."/>
            <person name="Asai D.J."/>
            <person name="Bowman C.A."/>
            <person name="Russell D.A."/>
            <person name="Pope W.H."/>
            <person name="Jacobs-Sera D."/>
            <person name="Hendrix R.W."/>
            <person name="Hatfull G.F."/>
        </authorList>
    </citation>
    <scope>NUCLEOTIDE SEQUENCE [LARGE SCALE GENOMIC DNA]</scope>
    <source>
        <strain evidence="2 3">DSM 27648</strain>
    </source>
</reference>
<feature type="domain" description="NmrA-like" evidence="1">
    <location>
        <begin position="5"/>
        <end position="238"/>
    </location>
</feature>
<dbReference type="Gene3D" id="3.40.50.720">
    <property type="entry name" value="NAD(P)-binding Rossmann-like Domain"/>
    <property type="match status" value="1"/>
</dbReference>
<protein>
    <recommendedName>
        <fullName evidence="1">NmrA-like domain-containing protein</fullName>
    </recommendedName>
</protein>
<keyword evidence="3" id="KW-1185">Reference proteome</keyword>
<dbReference type="PANTHER" id="PTHR43162">
    <property type="match status" value="1"/>
</dbReference>
<dbReference type="InterPro" id="IPR008030">
    <property type="entry name" value="NmrA-like"/>
</dbReference>
<evidence type="ECO:0000313" key="3">
    <source>
        <dbReference type="Proteomes" id="UP000064967"/>
    </source>
</evidence>
<dbReference type="OrthoDB" id="267890at2"/>
<evidence type="ECO:0000313" key="2">
    <source>
        <dbReference type="EMBL" id="AKV04504.1"/>
    </source>
</evidence>
<name>A0A0K1QFG5_9BACT</name>